<dbReference type="Pfam" id="PF00672">
    <property type="entry name" value="HAMP"/>
    <property type="match status" value="1"/>
</dbReference>
<dbReference type="SUPFAM" id="SSF58104">
    <property type="entry name" value="Methyl-accepting chemotaxis protein (MCP) signaling domain"/>
    <property type="match status" value="1"/>
</dbReference>
<dbReference type="InterPro" id="IPR004090">
    <property type="entry name" value="Chemotax_Me-accpt_rcpt"/>
</dbReference>
<gene>
    <name evidence="13" type="ORF">CJF24_22700</name>
    <name evidence="12" type="ORF">D6R50_04640</name>
</gene>
<dbReference type="GO" id="GO:0005886">
    <property type="term" value="C:plasma membrane"/>
    <property type="evidence" value="ECO:0007669"/>
    <property type="project" value="UniProtKB-SubCell"/>
</dbReference>
<feature type="domain" description="Methyl-accepting transducer" evidence="10">
    <location>
        <begin position="283"/>
        <end position="519"/>
    </location>
</feature>
<dbReference type="InterPro" id="IPR003660">
    <property type="entry name" value="HAMP_dom"/>
</dbReference>
<keyword evidence="6 8" id="KW-0807">Transducer</keyword>
<dbReference type="PANTHER" id="PTHR32089:SF55">
    <property type="entry name" value="METHYL ACCEPTING SENSORY TRANSDUCER WITH CACHE_2 SMALL MOLECULE BINDING DOMAIN"/>
    <property type="match status" value="1"/>
</dbReference>
<comment type="similarity">
    <text evidence="7">Belongs to the methyl-accepting chemotaxis (MCP) protein family.</text>
</comment>
<dbReference type="AlphaFoldDB" id="A0A3A9ILZ8"/>
<evidence type="ECO:0000313" key="12">
    <source>
        <dbReference type="EMBL" id="RKJ91875.1"/>
    </source>
</evidence>
<protein>
    <submittedName>
        <fullName evidence="12">Methyl-accepting chemotaxis protein</fullName>
    </submittedName>
</protein>
<evidence type="ECO:0000313" key="13">
    <source>
        <dbReference type="EMBL" id="TYD39665.1"/>
    </source>
</evidence>
<dbReference type="PANTHER" id="PTHR32089">
    <property type="entry name" value="METHYL-ACCEPTING CHEMOTAXIS PROTEIN MCPB"/>
    <property type="match status" value="1"/>
</dbReference>
<keyword evidence="3 9" id="KW-0812">Transmembrane</keyword>
<feature type="domain" description="HAMP" evidence="11">
    <location>
        <begin position="224"/>
        <end position="278"/>
    </location>
</feature>
<dbReference type="FunFam" id="1.10.287.950:FF:000001">
    <property type="entry name" value="Methyl-accepting chemotaxis sensory transducer"/>
    <property type="match status" value="1"/>
</dbReference>
<keyword evidence="5 9" id="KW-0472">Membrane</keyword>
<keyword evidence="15" id="KW-1185">Reference proteome</keyword>
<reference evidence="13 15" key="1">
    <citation type="submission" date="2017-08" db="EMBL/GenBank/DDBJ databases">
        <title>Aeromonas veronii bv sobria strain NS22 whole genome sequencing.</title>
        <authorList>
            <person name="Katharios P."/>
            <person name="Ha V.Q."/>
            <person name="Smyrli M."/>
        </authorList>
    </citation>
    <scope>NUCLEOTIDE SEQUENCE [LARGE SCALE GENOMIC DNA]</scope>
    <source>
        <strain evidence="13 15">NS22</strain>
    </source>
</reference>
<dbReference type="InterPro" id="IPR004089">
    <property type="entry name" value="MCPsignal_dom"/>
</dbReference>
<dbReference type="CDD" id="cd11386">
    <property type="entry name" value="MCP_signal"/>
    <property type="match status" value="1"/>
</dbReference>
<dbReference type="RefSeq" id="WP_088868830.1">
    <property type="nucleotide sequence ID" value="NZ_JAACNE010000002.1"/>
</dbReference>
<evidence type="ECO:0000256" key="8">
    <source>
        <dbReference type="PROSITE-ProRule" id="PRU00284"/>
    </source>
</evidence>
<evidence type="ECO:0000256" key="1">
    <source>
        <dbReference type="ARBA" id="ARBA00004651"/>
    </source>
</evidence>
<keyword evidence="4 9" id="KW-1133">Transmembrane helix</keyword>
<dbReference type="PRINTS" id="PR00260">
    <property type="entry name" value="CHEMTRNSDUCR"/>
</dbReference>
<evidence type="ECO:0000256" key="4">
    <source>
        <dbReference type="ARBA" id="ARBA00022989"/>
    </source>
</evidence>
<evidence type="ECO:0000256" key="3">
    <source>
        <dbReference type="ARBA" id="ARBA00022692"/>
    </source>
</evidence>
<dbReference type="SMART" id="SM00283">
    <property type="entry name" value="MA"/>
    <property type="match status" value="1"/>
</dbReference>
<feature type="transmembrane region" description="Helical" evidence="9">
    <location>
        <begin position="6"/>
        <end position="24"/>
    </location>
</feature>
<dbReference type="GO" id="GO:0007165">
    <property type="term" value="P:signal transduction"/>
    <property type="evidence" value="ECO:0007669"/>
    <property type="project" value="UniProtKB-KW"/>
</dbReference>
<evidence type="ECO:0000256" key="2">
    <source>
        <dbReference type="ARBA" id="ARBA00022475"/>
    </source>
</evidence>
<evidence type="ECO:0000313" key="15">
    <source>
        <dbReference type="Proteomes" id="UP000323129"/>
    </source>
</evidence>
<reference evidence="12 14" key="2">
    <citation type="submission" date="2018-09" db="EMBL/GenBank/DDBJ databases">
        <title>Genome sequencing of Aeromonas veronii MS-17-88.</title>
        <authorList>
            <person name="Tekedar H.C."/>
            <person name="Arick M.A."/>
            <person name="Hsu C.-Y."/>
            <person name="Thrash A."/>
            <person name="Karsi A."/>
            <person name="Lawrence M.L."/>
            <person name="Abdelhamed H."/>
        </authorList>
    </citation>
    <scope>NUCLEOTIDE SEQUENCE [LARGE SCALE GENOMIC DNA]</scope>
    <source>
        <strain evidence="12 14">MS 17-88</strain>
    </source>
</reference>
<dbReference type="GO" id="GO:0004888">
    <property type="term" value="F:transmembrane signaling receptor activity"/>
    <property type="evidence" value="ECO:0007669"/>
    <property type="project" value="InterPro"/>
</dbReference>
<dbReference type="Proteomes" id="UP000281725">
    <property type="component" value="Unassembled WGS sequence"/>
</dbReference>
<dbReference type="PROSITE" id="PS50111">
    <property type="entry name" value="CHEMOTAXIS_TRANSDUC_2"/>
    <property type="match status" value="1"/>
</dbReference>
<evidence type="ECO:0000256" key="5">
    <source>
        <dbReference type="ARBA" id="ARBA00023136"/>
    </source>
</evidence>
<comment type="caution">
    <text evidence="12">The sequence shown here is derived from an EMBL/GenBank/DDBJ whole genome shotgun (WGS) entry which is preliminary data.</text>
</comment>
<evidence type="ECO:0000259" key="11">
    <source>
        <dbReference type="PROSITE" id="PS50885"/>
    </source>
</evidence>
<dbReference type="EMBL" id="RAWX01000001">
    <property type="protein sequence ID" value="RKJ91875.1"/>
    <property type="molecule type" value="Genomic_DNA"/>
</dbReference>
<dbReference type="Pfam" id="PF17200">
    <property type="entry name" value="sCache_2"/>
    <property type="match status" value="1"/>
</dbReference>
<evidence type="ECO:0000256" key="9">
    <source>
        <dbReference type="SAM" id="Phobius"/>
    </source>
</evidence>
<dbReference type="Gene3D" id="3.30.450.20">
    <property type="entry name" value="PAS domain"/>
    <property type="match status" value="1"/>
</dbReference>
<dbReference type="SMART" id="SM00304">
    <property type="entry name" value="HAMP"/>
    <property type="match status" value="1"/>
</dbReference>
<proteinExistence type="inferred from homology"/>
<organism evidence="12 14">
    <name type="scientific">Aeromonas veronii</name>
    <dbReference type="NCBI Taxonomy" id="654"/>
    <lineage>
        <taxon>Bacteria</taxon>
        <taxon>Pseudomonadati</taxon>
        <taxon>Pseudomonadota</taxon>
        <taxon>Gammaproteobacteria</taxon>
        <taxon>Aeromonadales</taxon>
        <taxon>Aeromonadaceae</taxon>
        <taxon>Aeromonas</taxon>
    </lineage>
</organism>
<dbReference type="Pfam" id="PF00015">
    <property type="entry name" value="MCPsignal"/>
    <property type="match status" value="1"/>
</dbReference>
<dbReference type="Gene3D" id="1.10.287.950">
    <property type="entry name" value="Methyl-accepting chemotaxis protein"/>
    <property type="match status" value="1"/>
</dbReference>
<evidence type="ECO:0000256" key="6">
    <source>
        <dbReference type="ARBA" id="ARBA00023224"/>
    </source>
</evidence>
<sequence>MTLKQKILLLGAVPVLLMALVVNLSNYMVSKRDLESDLVVARENAIKERKALLSSYIMMAKTAVDAVYSLPDSPENRQKVKELLRPLRYSSDGYFFVYDFEGNTILLPVRTELEGKNRWNDKDAKGKLLIQEILKSARQGDGFTEYWTAKPSIGRDAPKLAFTLVLDKYQWAIGTGFYIDDIDNELAALRAERESNMHASLQSSVLVILLILGITLVATVIVGNRVTKPLADAVLALNDIANGDGDLTQRLKVQSQDEIGQLASAFNRFVERIQSVVSQVGETSNHLFSAVDKLHHLSEHYDHQMQGHSRETDQVVTAVTEMSSTAQEVAASASNAATATSDAARESDAARGVVSGAINSINRLVGEVHTASGVIEQLAQETAKIGSVVEVIRGIAEQTNLLALNAAIEAARAGEQGRGFAVVADEVRSLAGRTQQSTKEINEMLQRLQGGVKQAVEVMQASEDRSQETVQEASHIASSLDSMVMAVSTINDMNIQIATAAEEQHAVSEEINKNLVAIQQIVSELTSAAVESNSTTRDLASTGDKLRKLVSQFRY</sequence>
<dbReference type="EMBL" id="NQMC01000172">
    <property type="protein sequence ID" value="TYD39665.1"/>
    <property type="molecule type" value="Genomic_DNA"/>
</dbReference>
<dbReference type="InterPro" id="IPR033480">
    <property type="entry name" value="sCache_2"/>
</dbReference>
<dbReference type="GO" id="GO:0006935">
    <property type="term" value="P:chemotaxis"/>
    <property type="evidence" value="ECO:0007669"/>
    <property type="project" value="InterPro"/>
</dbReference>
<evidence type="ECO:0000259" key="10">
    <source>
        <dbReference type="PROSITE" id="PS50111"/>
    </source>
</evidence>
<dbReference type="CDD" id="cd06225">
    <property type="entry name" value="HAMP"/>
    <property type="match status" value="1"/>
</dbReference>
<keyword evidence="2" id="KW-1003">Cell membrane</keyword>
<comment type="subcellular location">
    <subcellularLocation>
        <location evidence="1">Cell membrane</location>
        <topology evidence="1">Multi-pass membrane protein</topology>
    </subcellularLocation>
</comment>
<evidence type="ECO:0000256" key="7">
    <source>
        <dbReference type="ARBA" id="ARBA00029447"/>
    </source>
</evidence>
<name>A0A3A9ILZ8_AERVE</name>
<dbReference type="Proteomes" id="UP000323129">
    <property type="component" value="Unassembled WGS sequence"/>
</dbReference>
<accession>A0A3A9ILZ8</accession>
<evidence type="ECO:0000313" key="14">
    <source>
        <dbReference type="Proteomes" id="UP000281725"/>
    </source>
</evidence>
<dbReference type="PROSITE" id="PS50885">
    <property type="entry name" value="HAMP"/>
    <property type="match status" value="1"/>
</dbReference>
<dbReference type="SMART" id="SM01049">
    <property type="entry name" value="Cache_2"/>
    <property type="match status" value="1"/>
</dbReference>